<organism evidence="1 2">
    <name type="scientific">Primorskyibacter sedentarius</name>
    <dbReference type="NCBI Taxonomy" id="745311"/>
    <lineage>
        <taxon>Bacteria</taxon>
        <taxon>Pseudomonadati</taxon>
        <taxon>Pseudomonadota</taxon>
        <taxon>Alphaproteobacteria</taxon>
        <taxon>Rhodobacterales</taxon>
        <taxon>Roseobacteraceae</taxon>
        <taxon>Primorskyibacter</taxon>
    </lineage>
</organism>
<dbReference type="AlphaFoldDB" id="A0A4R3J284"/>
<keyword evidence="2" id="KW-1185">Reference proteome</keyword>
<reference evidence="1 2" key="1">
    <citation type="submission" date="2019-03" db="EMBL/GenBank/DDBJ databases">
        <title>Genomic Encyclopedia of Type Strains, Phase IV (KMG-IV): sequencing the most valuable type-strain genomes for metagenomic binning, comparative biology and taxonomic classification.</title>
        <authorList>
            <person name="Goeker M."/>
        </authorList>
    </citation>
    <scope>NUCLEOTIDE SEQUENCE [LARGE SCALE GENOMIC DNA]</scope>
    <source>
        <strain evidence="1 2">DSM 104836</strain>
    </source>
</reference>
<comment type="caution">
    <text evidence="1">The sequence shown here is derived from an EMBL/GenBank/DDBJ whole genome shotgun (WGS) entry which is preliminary data.</text>
</comment>
<protein>
    <submittedName>
        <fullName evidence="1">Uncharacterized protein</fullName>
    </submittedName>
</protein>
<evidence type="ECO:0000313" key="2">
    <source>
        <dbReference type="Proteomes" id="UP000295696"/>
    </source>
</evidence>
<evidence type="ECO:0000313" key="1">
    <source>
        <dbReference type="EMBL" id="TCS59898.1"/>
    </source>
</evidence>
<dbReference type="EMBL" id="SLZU01000017">
    <property type="protein sequence ID" value="TCS59898.1"/>
    <property type="molecule type" value="Genomic_DNA"/>
</dbReference>
<proteinExistence type="predicted"/>
<accession>A0A4R3J284</accession>
<name>A0A4R3J284_9RHOB</name>
<sequence length="63" mass="7059">MMPPASAGVSFTRDEYQPLDDRDEALRRNVRRVPRHRLLASPSVGSMVPEGPIALIVGLTRFR</sequence>
<dbReference type="Proteomes" id="UP000295696">
    <property type="component" value="Unassembled WGS sequence"/>
</dbReference>
<gene>
    <name evidence="1" type="ORF">EDD52_11731</name>
</gene>